<gene>
    <name evidence="1" type="ORF">M595_3158</name>
</gene>
<protein>
    <submittedName>
        <fullName evidence="1">Uncharacterized protein</fullName>
    </submittedName>
</protein>
<dbReference type="EMBL" id="AUZM01000029">
    <property type="protein sequence ID" value="ERT06908.1"/>
    <property type="molecule type" value="Genomic_DNA"/>
</dbReference>
<evidence type="ECO:0000313" key="1">
    <source>
        <dbReference type="EMBL" id="ERT06908.1"/>
    </source>
</evidence>
<accession>U7QGA7</accession>
<sequence length="38" mass="4124">MILGQRSSGFRINVLLTASLGLSKTQETFDRMGAITPL</sequence>
<evidence type="ECO:0000313" key="2">
    <source>
        <dbReference type="Proteomes" id="UP000017127"/>
    </source>
</evidence>
<keyword evidence="2" id="KW-1185">Reference proteome</keyword>
<dbReference type="AlphaFoldDB" id="U7QGA7"/>
<proteinExistence type="predicted"/>
<dbReference type="Proteomes" id="UP000017127">
    <property type="component" value="Unassembled WGS sequence"/>
</dbReference>
<organism evidence="1 2">
    <name type="scientific">Lyngbya aestuarii BL J</name>
    <dbReference type="NCBI Taxonomy" id="1348334"/>
    <lineage>
        <taxon>Bacteria</taxon>
        <taxon>Bacillati</taxon>
        <taxon>Cyanobacteriota</taxon>
        <taxon>Cyanophyceae</taxon>
        <taxon>Oscillatoriophycideae</taxon>
        <taxon>Oscillatoriales</taxon>
        <taxon>Microcoleaceae</taxon>
        <taxon>Lyngbya</taxon>
    </lineage>
</organism>
<name>U7QGA7_9CYAN</name>
<reference evidence="1 2" key="1">
    <citation type="journal article" date="2013" name="Front. Microbiol.">
        <title>Comparative genomic analyses of the cyanobacterium, Lyngbya aestuarii BL J, a powerful hydrogen producer.</title>
        <authorList>
            <person name="Kothari A."/>
            <person name="Vaughn M."/>
            <person name="Garcia-Pichel F."/>
        </authorList>
    </citation>
    <scope>NUCLEOTIDE SEQUENCE [LARGE SCALE GENOMIC DNA]</scope>
    <source>
        <strain evidence="1 2">BL J</strain>
    </source>
</reference>
<comment type="caution">
    <text evidence="1">The sequence shown here is derived from an EMBL/GenBank/DDBJ whole genome shotgun (WGS) entry which is preliminary data.</text>
</comment>